<evidence type="ECO:0000256" key="1">
    <source>
        <dbReference type="ARBA" id="ARBA00023015"/>
    </source>
</evidence>
<dbReference type="Proteomes" id="UP001156666">
    <property type="component" value="Unassembled WGS sequence"/>
</dbReference>
<organism evidence="5 6">
    <name type="scientific">Portibacter lacus</name>
    <dbReference type="NCBI Taxonomy" id="1099794"/>
    <lineage>
        <taxon>Bacteria</taxon>
        <taxon>Pseudomonadati</taxon>
        <taxon>Bacteroidota</taxon>
        <taxon>Saprospiria</taxon>
        <taxon>Saprospirales</taxon>
        <taxon>Haliscomenobacteraceae</taxon>
        <taxon>Portibacter</taxon>
    </lineage>
</organism>
<keyword evidence="2" id="KW-0238">DNA-binding</keyword>
<evidence type="ECO:0000256" key="2">
    <source>
        <dbReference type="ARBA" id="ARBA00023125"/>
    </source>
</evidence>
<dbReference type="SMART" id="SM00342">
    <property type="entry name" value="HTH_ARAC"/>
    <property type="match status" value="1"/>
</dbReference>
<dbReference type="Gene3D" id="1.10.10.60">
    <property type="entry name" value="Homeodomain-like"/>
    <property type="match status" value="1"/>
</dbReference>
<dbReference type="InterPro" id="IPR009057">
    <property type="entry name" value="Homeodomain-like_sf"/>
</dbReference>
<dbReference type="GO" id="GO:0043565">
    <property type="term" value="F:sequence-specific DNA binding"/>
    <property type="evidence" value="ECO:0007669"/>
    <property type="project" value="InterPro"/>
</dbReference>
<dbReference type="InterPro" id="IPR020449">
    <property type="entry name" value="Tscrpt_reg_AraC-type_HTH"/>
</dbReference>
<evidence type="ECO:0000313" key="6">
    <source>
        <dbReference type="Proteomes" id="UP001156666"/>
    </source>
</evidence>
<comment type="caution">
    <text evidence="5">The sequence shown here is derived from an EMBL/GenBank/DDBJ whole genome shotgun (WGS) entry which is preliminary data.</text>
</comment>
<dbReference type="PROSITE" id="PS01124">
    <property type="entry name" value="HTH_ARAC_FAMILY_2"/>
    <property type="match status" value="1"/>
</dbReference>
<dbReference type="InterPro" id="IPR014710">
    <property type="entry name" value="RmlC-like_jellyroll"/>
</dbReference>
<evidence type="ECO:0000256" key="3">
    <source>
        <dbReference type="ARBA" id="ARBA00023163"/>
    </source>
</evidence>
<dbReference type="PRINTS" id="PR00032">
    <property type="entry name" value="HTHARAC"/>
</dbReference>
<dbReference type="AlphaFoldDB" id="A0AA37SQZ5"/>
<feature type="domain" description="HTH araC/xylS-type" evidence="4">
    <location>
        <begin position="206"/>
        <end position="304"/>
    </location>
</feature>
<gene>
    <name evidence="5" type="ORF">GCM10007940_28320</name>
</gene>
<keyword evidence="3" id="KW-0804">Transcription</keyword>
<dbReference type="PANTHER" id="PTHR43280">
    <property type="entry name" value="ARAC-FAMILY TRANSCRIPTIONAL REGULATOR"/>
    <property type="match status" value="1"/>
</dbReference>
<sequence length="308" mass="35075">MKSKVKTLKPNEFLESYMCFGSKRSVIFKEGFELFYIAKLQDLSEISKPPVPPVKAKTHTLFFLTSGILTMKIGSQTAKIYQNECIVISAGQVFSYSNDEMEKSEQGSGFMCGFNDDFLIGQIGSRDLLKSFEFLNFWGNPVIKPKNQSAKYLDQSFNRILDEYTTNSLQNKIIIQSHLIAALCDLNVDYQPLSNHKNNTAVELTNKFIGLLHKNVNSKHQVSHYASILNISPNHLYKTVKLITQKSPSIWIRESLINEAKVLLFQTDLSIQEIASELGIDDQSYFTRLFKKQEGITPIAYREMIDLS</sequence>
<dbReference type="GO" id="GO:0003700">
    <property type="term" value="F:DNA-binding transcription factor activity"/>
    <property type="evidence" value="ECO:0007669"/>
    <property type="project" value="InterPro"/>
</dbReference>
<accession>A0AA37SQZ5</accession>
<keyword evidence="1" id="KW-0805">Transcription regulation</keyword>
<reference evidence="5" key="2">
    <citation type="submission" date="2023-01" db="EMBL/GenBank/DDBJ databases">
        <title>Draft genome sequence of Portibacter lacus strain NBRC 108769.</title>
        <authorList>
            <person name="Sun Q."/>
            <person name="Mori K."/>
        </authorList>
    </citation>
    <scope>NUCLEOTIDE SEQUENCE</scope>
    <source>
        <strain evidence="5">NBRC 108769</strain>
    </source>
</reference>
<keyword evidence="6" id="KW-1185">Reference proteome</keyword>
<dbReference type="InterPro" id="IPR018060">
    <property type="entry name" value="HTH_AraC"/>
</dbReference>
<reference evidence="5" key="1">
    <citation type="journal article" date="2014" name="Int. J. Syst. Evol. Microbiol.">
        <title>Complete genome sequence of Corynebacterium casei LMG S-19264T (=DSM 44701T), isolated from a smear-ripened cheese.</title>
        <authorList>
            <consortium name="US DOE Joint Genome Institute (JGI-PGF)"/>
            <person name="Walter F."/>
            <person name="Albersmeier A."/>
            <person name="Kalinowski J."/>
            <person name="Ruckert C."/>
        </authorList>
    </citation>
    <scope>NUCLEOTIDE SEQUENCE</scope>
    <source>
        <strain evidence="5">NBRC 108769</strain>
    </source>
</reference>
<dbReference type="EMBL" id="BSOH01000016">
    <property type="protein sequence ID" value="GLR18217.1"/>
    <property type="molecule type" value="Genomic_DNA"/>
</dbReference>
<dbReference type="Gene3D" id="2.60.120.10">
    <property type="entry name" value="Jelly Rolls"/>
    <property type="match status" value="1"/>
</dbReference>
<evidence type="ECO:0000259" key="4">
    <source>
        <dbReference type="PROSITE" id="PS01124"/>
    </source>
</evidence>
<dbReference type="PANTHER" id="PTHR43280:SF32">
    <property type="entry name" value="TRANSCRIPTIONAL REGULATORY PROTEIN"/>
    <property type="match status" value="1"/>
</dbReference>
<name>A0AA37SQZ5_9BACT</name>
<dbReference type="Pfam" id="PF12833">
    <property type="entry name" value="HTH_18"/>
    <property type="match status" value="1"/>
</dbReference>
<dbReference type="SUPFAM" id="SSF46689">
    <property type="entry name" value="Homeodomain-like"/>
    <property type="match status" value="1"/>
</dbReference>
<proteinExistence type="predicted"/>
<evidence type="ECO:0000313" key="5">
    <source>
        <dbReference type="EMBL" id="GLR18217.1"/>
    </source>
</evidence>
<protein>
    <recommendedName>
        <fullName evidence="4">HTH araC/xylS-type domain-containing protein</fullName>
    </recommendedName>
</protein>